<dbReference type="InterPro" id="IPR048284">
    <property type="entry name" value="EryCIII-like_N"/>
</dbReference>
<dbReference type="Gene3D" id="3.40.50.2000">
    <property type="entry name" value="Glycogen Phosphorylase B"/>
    <property type="match status" value="2"/>
</dbReference>
<evidence type="ECO:0000256" key="2">
    <source>
        <dbReference type="ARBA" id="ARBA00022676"/>
    </source>
</evidence>
<evidence type="ECO:0008006" key="8">
    <source>
        <dbReference type="Google" id="ProtNLM"/>
    </source>
</evidence>
<evidence type="ECO:0000256" key="3">
    <source>
        <dbReference type="ARBA" id="ARBA00022679"/>
    </source>
</evidence>
<gene>
    <name evidence="6" type="ORF">JOE68_006091</name>
</gene>
<organism evidence="6 7">
    <name type="scientific">Saccharothrix algeriensis</name>
    <dbReference type="NCBI Taxonomy" id="173560"/>
    <lineage>
        <taxon>Bacteria</taxon>
        <taxon>Bacillati</taxon>
        <taxon>Actinomycetota</taxon>
        <taxon>Actinomycetes</taxon>
        <taxon>Pseudonocardiales</taxon>
        <taxon>Pseudonocardiaceae</taxon>
        <taxon>Saccharothrix</taxon>
    </lineage>
</organism>
<dbReference type="RefSeq" id="WP_239562403.1">
    <property type="nucleotide sequence ID" value="NZ_JAFBCL010000001.1"/>
</dbReference>
<dbReference type="Pfam" id="PF21036">
    <property type="entry name" value="EryCIII-like_N"/>
    <property type="match status" value="1"/>
</dbReference>
<dbReference type="SUPFAM" id="SSF53756">
    <property type="entry name" value="UDP-Glycosyltransferase/glycogen phosphorylase"/>
    <property type="match status" value="1"/>
</dbReference>
<feature type="domain" description="Erythromycin biosynthesis protein CIII-like N-terminal" evidence="5">
    <location>
        <begin position="39"/>
        <end position="223"/>
    </location>
</feature>
<dbReference type="Pfam" id="PF06722">
    <property type="entry name" value="EryCIII-like_C"/>
    <property type="match status" value="1"/>
</dbReference>
<dbReference type="InterPro" id="IPR002213">
    <property type="entry name" value="UDP_glucos_trans"/>
</dbReference>
<dbReference type="PANTHER" id="PTHR48050">
    <property type="entry name" value="STEROL 3-BETA-GLUCOSYLTRANSFERASE"/>
    <property type="match status" value="1"/>
</dbReference>
<comment type="caution">
    <text evidence="6">The sequence shown here is derived from an EMBL/GenBank/DDBJ whole genome shotgun (WGS) entry which is preliminary data.</text>
</comment>
<comment type="similarity">
    <text evidence="1">Belongs to the glycosyltransferase 28 family.</text>
</comment>
<protein>
    <recommendedName>
        <fullName evidence="8">Glycosyltransferase</fullName>
    </recommendedName>
</protein>
<sequence>MGRPHDEVTGQRVARGMRVLFVAAPLLGHVFPMVPLASALRAAGHEVLVATGGDALSVRDSGVEVADVAAGIGFGRIAAAIALRHPLELRSQLAGGEDLRFPSRLFAAVNARMAGPLLAAARRWQPDLVVHEPFAVAGALAAAELSVPAVVHEVSLFDGAELAAAALARTPWPAADPVAVLRIAPPSLMATGDAWPLRAVPHGDGPVPQWLSARPRRPRVLVSRSTVGGPGGHRLMASAVAVADRVDAEIVLVRPGRRLVGASLPDNVRTVDWVPFPRVLPTCAAVVHHGGAGTLFGALAAGIPQLVEPGAGDRARHARLIARRGAGLAATDVTADLLTRLVTDPALATAAREVSAEVAAMPAPARLVARLETLVG</sequence>
<dbReference type="CDD" id="cd03784">
    <property type="entry name" value="GT1_Gtf-like"/>
    <property type="match status" value="1"/>
</dbReference>
<proteinExistence type="inferred from homology"/>
<evidence type="ECO:0000259" key="5">
    <source>
        <dbReference type="Pfam" id="PF21036"/>
    </source>
</evidence>
<reference evidence="6 7" key="1">
    <citation type="submission" date="2021-01" db="EMBL/GenBank/DDBJ databases">
        <title>Sequencing the genomes of 1000 actinobacteria strains.</title>
        <authorList>
            <person name="Klenk H.-P."/>
        </authorList>
    </citation>
    <scope>NUCLEOTIDE SEQUENCE [LARGE SCALE GENOMIC DNA]</scope>
    <source>
        <strain evidence="6 7">DSM 44581</strain>
    </source>
</reference>
<dbReference type="EMBL" id="JAFBCL010000001">
    <property type="protein sequence ID" value="MBM7815226.1"/>
    <property type="molecule type" value="Genomic_DNA"/>
</dbReference>
<dbReference type="InterPro" id="IPR010610">
    <property type="entry name" value="EryCIII-like_C"/>
</dbReference>
<dbReference type="InterPro" id="IPR050426">
    <property type="entry name" value="Glycosyltransferase_28"/>
</dbReference>
<keyword evidence="2" id="KW-0328">Glycosyltransferase</keyword>
<evidence type="ECO:0000259" key="4">
    <source>
        <dbReference type="Pfam" id="PF06722"/>
    </source>
</evidence>
<keyword evidence="3" id="KW-0808">Transferase</keyword>
<evidence type="ECO:0000313" key="7">
    <source>
        <dbReference type="Proteomes" id="UP001195724"/>
    </source>
</evidence>
<accession>A0ABS2SG41</accession>
<name>A0ABS2SG41_9PSEU</name>
<keyword evidence="7" id="KW-1185">Reference proteome</keyword>
<dbReference type="Proteomes" id="UP001195724">
    <property type="component" value="Unassembled WGS sequence"/>
</dbReference>
<feature type="domain" description="Erythromycin biosynthesis protein CIII-like C-terminal" evidence="4">
    <location>
        <begin position="242"/>
        <end position="374"/>
    </location>
</feature>
<dbReference type="PANTHER" id="PTHR48050:SF13">
    <property type="entry name" value="STEROL 3-BETA-GLUCOSYLTRANSFERASE UGT80A2"/>
    <property type="match status" value="1"/>
</dbReference>
<evidence type="ECO:0000256" key="1">
    <source>
        <dbReference type="ARBA" id="ARBA00006962"/>
    </source>
</evidence>
<evidence type="ECO:0000313" key="6">
    <source>
        <dbReference type="EMBL" id="MBM7815226.1"/>
    </source>
</evidence>